<feature type="transmembrane region" description="Helical" evidence="3">
    <location>
        <begin position="247"/>
        <end position="266"/>
    </location>
</feature>
<dbReference type="InterPro" id="IPR050327">
    <property type="entry name" value="Proton-linked_MCT"/>
</dbReference>
<protein>
    <recommendedName>
        <fullName evidence="4">Major facilitator superfamily (MFS) profile domain-containing protein</fullName>
    </recommendedName>
</protein>
<evidence type="ECO:0000256" key="1">
    <source>
        <dbReference type="ARBA" id="ARBA00004141"/>
    </source>
</evidence>
<feature type="transmembrane region" description="Helical" evidence="3">
    <location>
        <begin position="157"/>
        <end position="175"/>
    </location>
</feature>
<dbReference type="Gene3D" id="1.20.1250.20">
    <property type="entry name" value="MFS general substrate transporter like domains"/>
    <property type="match status" value="1"/>
</dbReference>
<evidence type="ECO:0000256" key="3">
    <source>
        <dbReference type="SAM" id="Phobius"/>
    </source>
</evidence>
<dbReference type="GO" id="GO:0022857">
    <property type="term" value="F:transmembrane transporter activity"/>
    <property type="evidence" value="ECO:0007669"/>
    <property type="project" value="InterPro"/>
</dbReference>
<dbReference type="SUPFAM" id="SSF103473">
    <property type="entry name" value="MFS general substrate transporter"/>
    <property type="match status" value="1"/>
</dbReference>
<keyword evidence="3" id="KW-0472">Membrane</keyword>
<evidence type="ECO:0000256" key="2">
    <source>
        <dbReference type="ARBA" id="ARBA00006727"/>
    </source>
</evidence>
<feature type="transmembrane region" description="Helical" evidence="3">
    <location>
        <begin position="449"/>
        <end position="474"/>
    </location>
</feature>
<dbReference type="AlphaFoldDB" id="A0A1B9IN33"/>
<feature type="transmembrane region" description="Helical" evidence="3">
    <location>
        <begin position="361"/>
        <end position="379"/>
    </location>
</feature>
<dbReference type="InterPro" id="IPR020846">
    <property type="entry name" value="MFS_dom"/>
</dbReference>
<feature type="transmembrane region" description="Helical" evidence="3">
    <location>
        <begin position="86"/>
        <end position="107"/>
    </location>
</feature>
<accession>A0A1B9IN33</accession>
<feature type="transmembrane region" description="Helical" evidence="3">
    <location>
        <begin position="181"/>
        <end position="201"/>
    </location>
</feature>
<evidence type="ECO:0000313" key="6">
    <source>
        <dbReference type="Proteomes" id="UP000092583"/>
    </source>
</evidence>
<reference evidence="5 6" key="1">
    <citation type="submission" date="2013-07" db="EMBL/GenBank/DDBJ databases">
        <title>The Genome Sequence of Kwoniella mangroviensis CBS10435.</title>
        <authorList>
            <consortium name="The Broad Institute Genome Sequencing Platform"/>
            <person name="Cuomo C."/>
            <person name="Litvintseva A."/>
            <person name="Chen Y."/>
            <person name="Heitman J."/>
            <person name="Sun S."/>
            <person name="Springer D."/>
            <person name="Dromer F."/>
            <person name="Young S.K."/>
            <person name="Zeng Q."/>
            <person name="Gargeya S."/>
            <person name="Fitzgerald M."/>
            <person name="Abouelleil A."/>
            <person name="Alvarado L."/>
            <person name="Berlin A.M."/>
            <person name="Chapman S.B."/>
            <person name="Dewar J."/>
            <person name="Goldberg J."/>
            <person name="Griggs A."/>
            <person name="Gujja S."/>
            <person name="Hansen M."/>
            <person name="Howarth C."/>
            <person name="Imamovic A."/>
            <person name="Larimer J."/>
            <person name="McCowan C."/>
            <person name="Murphy C."/>
            <person name="Pearson M."/>
            <person name="Priest M."/>
            <person name="Roberts A."/>
            <person name="Saif S."/>
            <person name="Shea T."/>
            <person name="Sykes S."/>
            <person name="Wortman J."/>
            <person name="Nusbaum C."/>
            <person name="Birren B."/>
        </authorList>
    </citation>
    <scope>NUCLEOTIDE SEQUENCE [LARGE SCALE GENOMIC DNA]</scope>
    <source>
        <strain evidence="5 6">CBS 10435</strain>
    </source>
</reference>
<dbReference type="PANTHER" id="PTHR11360">
    <property type="entry name" value="MONOCARBOXYLATE TRANSPORTER"/>
    <property type="match status" value="1"/>
</dbReference>
<sequence>MTALSNTLPNSPEKLNNLALSTTAAEGLDLVRAPSAPPPPAPPARDDIDESAWIHEKSLERGVECDRLAEDVAEAIEEFEYPEGGYGWIVVGCCMTFAALTMGWGVAWGVFQAHYAEYTFPEQASKLSIIGGLFALFQNTTSFVAGKIGDKFGFKRVLFVSVFVYWLALFLASWSTKLWQITLTQGVLTGIGVGICQPMFFSLPSQWFYRKRGLASGLAIAGAGFGGAIGTLIIRALLKAIGPHKTLLIYSFINLTLMTAATLLVRTQPKSPEARAKGKGPWFDKRVWRLVSFHFLALCLLLNTFGYSTVLFFLTQYIKQVRGVPSNDILGALPLSLLNFCAGVGRISIGYAADKIGAMNTFVFVCMASAAAILALWLPSTTYNVIVAFGVIYGLIAPTYYTLIPMAAAEVFGPDNLASNIGVVLLFTAPAGLGGGLVGGQILEKTGEWKWLIVYGALLHAAAGVCISITRLMIDKRIWVKV</sequence>
<comment type="subcellular location">
    <subcellularLocation>
        <location evidence="1">Membrane</location>
        <topology evidence="1">Multi-pass membrane protein</topology>
    </subcellularLocation>
</comment>
<feature type="transmembrane region" description="Helical" evidence="3">
    <location>
        <begin position="421"/>
        <end position="443"/>
    </location>
</feature>
<evidence type="ECO:0000313" key="5">
    <source>
        <dbReference type="EMBL" id="OCF57006.1"/>
    </source>
</evidence>
<feature type="transmembrane region" description="Helical" evidence="3">
    <location>
        <begin position="213"/>
        <end position="235"/>
    </location>
</feature>
<comment type="similarity">
    <text evidence="2">Belongs to the major facilitator superfamily. Monocarboxylate porter (TC 2.A.1.13) family.</text>
</comment>
<name>A0A1B9IN33_9TREE</name>
<feature type="transmembrane region" description="Helical" evidence="3">
    <location>
        <begin position="287"/>
        <end position="314"/>
    </location>
</feature>
<organism evidence="5 6">
    <name type="scientific">Kwoniella mangroviensis CBS 10435</name>
    <dbReference type="NCBI Taxonomy" id="1331196"/>
    <lineage>
        <taxon>Eukaryota</taxon>
        <taxon>Fungi</taxon>
        <taxon>Dikarya</taxon>
        <taxon>Basidiomycota</taxon>
        <taxon>Agaricomycotina</taxon>
        <taxon>Tremellomycetes</taxon>
        <taxon>Tremellales</taxon>
        <taxon>Cryptococcaceae</taxon>
        <taxon>Kwoniella</taxon>
    </lineage>
</organism>
<dbReference type="GO" id="GO:0016020">
    <property type="term" value="C:membrane"/>
    <property type="evidence" value="ECO:0007669"/>
    <property type="project" value="UniProtKB-SubCell"/>
</dbReference>
<dbReference type="Proteomes" id="UP000092583">
    <property type="component" value="Unassembled WGS sequence"/>
</dbReference>
<evidence type="ECO:0000259" key="4">
    <source>
        <dbReference type="PROSITE" id="PS50850"/>
    </source>
</evidence>
<dbReference type="Pfam" id="PF07690">
    <property type="entry name" value="MFS_1"/>
    <property type="match status" value="1"/>
</dbReference>
<dbReference type="InterPro" id="IPR011701">
    <property type="entry name" value="MFS"/>
</dbReference>
<proteinExistence type="inferred from homology"/>
<feature type="domain" description="Major facilitator superfamily (MFS) profile" evidence="4">
    <location>
        <begin position="89"/>
        <end position="474"/>
    </location>
</feature>
<gene>
    <name evidence="5" type="ORF">L486_05863</name>
</gene>
<dbReference type="PANTHER" id="PTHR11360:SF284">
    <property type="entry name" value="EG:103B4.3 PROTEIN-RELATED"/>
    <property type="match status" value="1"/>
</dbReference>
<dbReference type="PROSITE" id="PS50850">
    <property type="entry name" value="MFS"/>
    <property type="match status" value="1"/>
</dbReference>
<dbReference type="EMBL" id="KI669464">
    <property type="protein sequence ID" value="OCF57006.1"/>
    <property type="molecule type" value="Genomic_DNA"/>
</dbReference>
<feature type="transmembrane region" description="Helical" evidence="3">
    <location>
        <begin position="385"/>
        <end position="409"/>
    </location>
</feature>
<keyword evidence="3" id="KW-1133">Transmembrane helix</keyword>
<dbReference type="OrthoDB" id="2213137at2759"/>
<keyword evidence="3" id="KW-0812">Transmembrane</keyword>
<dbReference type="InterPro" id="IPR036259">
    <property type="entry name" value="MFS_trans_sf"/>
</dbReference>
<keyword evidence="6" id="KW-1185">Reference proteome</keyword>
<reference evidence="6" key="2">
    <citation type="submission" date="2013-12" db="EMBL/GenBank/DDBJ databases">
        <title>Evolution of pathogenesis and genome organization in the Tremellales.</title>
        <authorList>
            <person name="Cuomo C."/>
            <person name="Litvintseva A."/>
            <person name="Heitman J."/>
            <person name="Chen Y."/>
            <person name="Sun S."/>
            <person name="Springer D."/>
            <person name="Dromer F."/>
            <person name="Young S."/>
            <person name="Zeng Q."/>
            <person name="Chapman S."/>
            <person name="Gujja S."/>
            <person name="Saif S."/>
            <person name="Birren B."/>
        </authorList>
    </citation>
    <scope>NUCLEOTIDE SEQUENCE [LARGE SCALE GENOMIC DNA]</scope>
    <source>
        <strain evidence="6">CBS 10435</strain>
    </source>
</reference>